<dbReference type="OrthoDB" id="10251809at2759"/>
<evidence type="ECO:0000313" key="6">
    <source>
        <dbReference type="EMBL" id="KDR09854.1"/>
    </source>
</evidence>
<keyword evidence="2" id="KW-0677">Repeat</keyword>
<gene>
    <name evidence="6" type="ORF">L798_00402</name>
</gene>
<evidence type="ECO:0000256" key="4">
    <source>
        <dbReference type="ARBA" id="ARBA00039295"/>
    </source>
</evidence>
<name>A0A067QKX3_ZOONE</name>
<dbReference type="PANTHER" id="PTHR46647">
    <property type="entry name" value="RAB9 EFFECTOR PROTEIN WITH KELCH MOTIFS"/>
    <property type="match status" value="1"/>
</dbReference>
<dbReference type="AlphaFoldDB" id="A0A067QKX3"/>
<evidence type="ECO:0000256" key="5">
    <source>
        <dbReference type="SAM" id="MobiDB-lite"/>
    </source>
</evidence>
<organism evidence="6 7">
    <name type="scientific">Zootermopsis nevadensis</name>
    <name type="common">Dampwood termite</name>
    <dbReference type="NCBI Taxonomy" id="136037"/>
    <lineage>
        <taxon>Eukaryota</taxon>
        <taxon>Metazoa</taxon>
        <taxon>Ecdysozoa</taxon>
        <taxon>Arthropoda</taxon>
        <taxon>Hexapoda</taxon>
        <taxon>Insecta</taxon>
        <taxon>Pterygota</taxon>
        <taxon>Neoptera</taxon>
        <taxon>Polyneoptera</taxon>
        <taxon>Dictyoptera</taxon>
        <taxon>Blattodea</taxon>
        <taxon>Blattoidea</taxon>
        <taxon>Termitoidae</taxon>
        <taxon>Termopsidae</taxon>
        <taxon>Zootermopsis</taxon>
    </lineage>
</organism>
<dbReference type="Gene3D" id="2.120.10.80">
    <property type="entry name" value="Kelch-type beta propeller"/>
    <property type="match status" value="2"/>
</dbReference>
<comment type="function">
    <text evidence="3">Rab9 effector required for endosome to trans-Golgi network (TGN) transport.</text>
</comment>
<evidence type="ECO:0000313" key="7">
    <source>
        <dbReference type="Proteomes" id="UP000027135"/>
    </source>
</evidence>
<dbReference type="OMA" id="SPRTCHY"/>
<dbReference type="Pfam" id="PF24681">
    <property type="entry name" value="Kelch_KLHDC2_KLHL20_DRC7"/>
    <property type="match status" value="1"/>
</dbReference>
<evidence type="ECO:0000256" key="1">
    <source>
        <dbReference type="ARBA" id="ARBA00022441"/>
    </source>
</evidence>
<dbReference type="Proteomes" id="UP000027135">
    <property type="component" value="Unassembled WGS sequence"/>
</dbReference>
<sequence length="397" mass="44618">MNPSAYEINIDSVPGDVKANVWYKLKPAEQFPDARVGHTALYCKTDHEVILVGGATPHSLYSEVWILNLKNLTCNHLQVLGEFEARYEHSAFFPIKVISSETKEEMVTKSEKTEKTYDCSRLWIFAGANTEENKNDFWELNFESQQWVQLSQSGEIPSPRTYHTTSAFLGDTFVVFSGGAKGVEAVTDTQTYQLNMHTREWSILPTKGQPPRSRQGHVLIAVDDKLFCHGGMSGMGLCDDLYVLDSDGTWTSIDCKHQPSRRAAHGAVCHKRFIYIFGGLGNSGALSDMWRLHVDTLVWEEVTVSGSVPPRRLDFALVLVELPHRFEKKMQDHSQGDGEVEKKERELKEETAVNKTPDANEPYVPYILLHGGIDETGHIYDDFYVMSLGLGSDIVLG</sequence>
<reference evidence="6 7" key="1">
    <citation type="journal article" date="2014" name="Nat. Commun.">
        <title>Molecular traces of alternative social organization in a termite genome.</title>
        <authorList>
            <person name="Terrapon N."/>
            <person name="Li C."/>
            <person name="Robertson H.M."/>
            <person name="Ji L."/>
            <person name="Meng X."/>
            <person name="Booth W."/>
            <person name="Chen Z."/>
            <person name="Childers C.P."/>
            <person name="Glastad K.M."/>
            <person name="Gokhale K."/>
            <person name="Gowin J."/>
            <person name="Gronenberg W."/>
            <person name="Hermansen R.A."/>
            <person name="Hu H."/>
            <person name="Hunt B.G."/>
            <person name="Huylmans A.K."/>
            <person name="Khalil S.M."/>
            <person name="Mitchell R.D."/>
            <person name="Munoz-Torres M.C."/>
            <person name="Mustard J.A."/>
            <person name="Pan H."/>
            <person name="Reese J.T."/>
            <person name="Scharf M.E."/>
            <person name="Sun F."/>
            <person name="Vogel H."/>
            <person name="Xiao J."/>
            <person name="Yang W."/>
            <person name="Yang Z."/>
            <person name="Yang Z."/>
            <person name="Zhou J."/>
            <person name="Zhu J."/>
            <person name="Brent C.S."/>
            <person name="Elsik C.G."/>
            <person name="Goodisman M.A."/>
            <person name="Liberles D.A."/>
            <person name="Roe R.M."/>
            <person name="Vargo E.L."/>
            <person name="Vilcinskas A."/>
            <person name="Wang J."/>
            <person name="Bornberg-Bauer E."/>
            <person name="Korb J."/>
            <person name="Zhang G."/>
            <person name="Liebig J."/>
        </authorList>
    </citation>
    <scope>NUCLEOTIDE SEQUENCE [LARGE SCALE GENOMIC DNA]</scope>
    <source>
        <tissue evidence="6">Whole organism</tissue>
    </source>
</reference>
<keyword evidence="7" id="KW-1185">Reference proteome</keyword>
<dbReference type="SUPFAM" id="SSF117281">
    <property type="entry name" value="Kelch motif"/>
    <property type="match status" value="1"/>
</dbReference>
<dbReference type="STRING" id="136037.A0A067QKX3"/>
<dbReference type="InterPro" id="IPR052124">
    <property type="entry name" value="Rab9_kelch_effector"/>
</dbReference>
<proteinExistence type="predicted"/>
<dbReference type="eggNOG" id="KOG0379">
    <property type="taxonomic scope" value="Eukaryota"/>
</dbReference>
<feature type="region of interest" description="Disordered" evidence="5">
    <location>
        <begin position="330"/>
        <end position="351"/>
    </location>
</feature>
<accession>A0A067QKX3</accession>
<dbReference type="EMBL" id="KK853205">
    <property type="protein sequence ID" value="KDR09854.1"/>
    <property type="molecule type" value="Genomic_DNA"/>
</dbReference>
<evidence type="ECO:0000256" key="2">
    <source>
        <dbReference type="ARBA" id="ARBA00022737"/>
    </source>
</evidence>
<dbReference type="PANTHER" id="PTHR46647:SF1">
    <property type="entry name" value="RAB9 EFFECTOR PROTEIN WITH KELCH MOTIFS"/>
    <property type="match status" value="1"/>
</dbReference>
<dbReference type="InParanoid" id="A0A067QKX3"/>
<evidence type="ECO:0000256" key="3">
    <source>
        <dbReference type="ARBA" id="ARBA00037224"/>
    </source>
</evidence>
<keyword evidence="1" id="KW-0880">Kelch repeat</keyword>
<dbReference type="InterPro" id="IPR015915">
    <property type="entry name" value="Kelch-typ_b-propeller"/>
</dbReference>
<protein>
    <recommendedName>
        <fullName evidence="4">Rab9 effector protein with kelch motifs</fullName>
    </recommendedName>
</protein>